<sequence>MNFFDLVNKRESVRGYLDKEVEKEKIIKIIEAARVAPSACNAQPWKFVVVNDKNLVRKIAENLYDPMIGINKFAITSPAFIVVVGEKRNLTSKMGELIKKKDYTSMDIGIASEHLCLAATELGLGTCMMGWFKEKNIKKLIDIPTNKEIHLVISLGYYDEKVARRKIRKNIDEIYSFNKYK</sequence>
<evidence type="ECO:0000313" key="4">
    <source>
        <dbReference type="EMBL" id="ABG82812.1"/>
    </source>
</evidence>
<dbReference type="eggNOG" id="COG0778">
    <property type="taxonomic scope" value="Bacteria"/>
</dbReference>
<dbReference type="Pfam" id="PF00881">
    <property type="entry name" value="Nitroreductase"/>
    <property type="match status" value="1"/>
</dbReference>
<dbReference type="SUPFAM" id="SSF55469">
    <property type="entry name" value="FMN-dependent nitroreductase-like"/>
    <property type="match status" value="1"/>
</dbReference>
<evidence type="ECO:0000313" key="5">
    <source>
        <dbReference type="Proteomes" id="UP000001823"/>
    </source>
</evidence>
<feature type="domain" description="Nitroreductase" evidence="3">
    <location>
        <begin position="8"/>
        <end position="157"/>
    </location>
</feature>
<dbReference type="InterPro" id="IPR000415">
    <property type="entry name" value="Nitroreductase-like"/>
</dbReference>
<evidence type="ECO:0000256" key="2">
    <source>
        <dbReference type="ARBA" id="ARBA00023002"/>
    </source>
</evidence>
<name>A0A0H2YQG4_CLOP1</name>
<dbReference type="Gene3D" id="3.40.109.10">
    <property type="entry name" value="NADH Oxidase"/>
    <property type="match status" value="1"/>
</dbReference>
<keyword evidence="5" id="KW-1185">Reference proteome</keyword>
<dbReference type="Proteomes" id="UP000001823">
    <property type="component" value="Chromosome"/>
</dbReference>
<protein>
    <submittedName>
        <fullName evidence="4">Nitroreductase family protein</fullName>
    </submittedName>
</protein>
<evidence type="ECO:0000259" key="3">
    <source>
        <dbReference type="Pfam" id="PF00881"/>
    </source>
</evidence>
<dbReference type="EMBL" id="CP000246">
    <property type="protein sequence ID" value="ABG82812.1"/>
    <property type="molecule type" value="Genomic_DNA"/>
</dbReference>
<comment type="similarity">
    <text evidence="1">Belongs to the nitroreductase family.</text>
</comment>
<keyword evidence="2" id="KW-0560">Oxidoreductase</keyword>
<dbReference type="KEGG" id="cpf:CPF_1165"/>
<dbReference type="HOGENOM" id="CLU_070764_7_1_9"/>
<organism evidence="4 5">
    <name type="scientific">Clostridium perfringens (strain ATCC 13124 / DSM 756 / JCM 1290 / NCIMB 6125 / NCTC 8237 / Type A)</name>
    <dbReference type="NCBI Taxonomy" id="195103"/>
    <lineage>
        <taxon>Bacteria</taxon>
        <taxon>Bacillati</taxon>
        <taxon>Bacillota</taxon>
        <taxon>Clostridia</taxon>
        <taxon>Eubacteriales</taxon>
        <taxon>Clostridiaceae</taxon>
        <taxon>Clostridium</taxon>
    </lineage>
</organism>
<dbReference type="STRING" id="195103.CPF_1165"/>
<reference evidence="4 5" key="1">
    <citation type="journal article" date="2006" name="Genome Res.">
        <title>Skewed genomic variability in strains of the toxigenic bacterial pathogen, Clostridium perfringens.</title>
        <authorList>
            <person name="Myers G.S."/>
            <person name="Rasko D.A."/>
            <person name="Cheung J.K."/>
            <person name="Ravel J."/>
            <person name="Seshadri R."/>
            <person name="Deboy R.T."/>
            <person name="Ren Q."/>
            <person name="Varga J."/>
            <person name="Awad M.M."/>
            <person name="Brinkac L.M."/>
            <person name="Daugherty S.C."/>
            <person name="Haft D.H."/>
            <person name="Dodson R.J."/>
            <person name="Madupu R."/>
            <person name="Nelson W.C."/>
            <person name="Rosovitz M.J."/>
            <person name="Sullivan S.A."/>
            <person name="Khouri H."/>
            <person name="Dimitrov G.I."/>
            <person name="Watkins K.L."/>
            <person name="Mulligan S."/>
            <person name="Benton J."/>
            <person name="Radune D."/>
            <person name="Fisher D.J."/>
            <person name="Atkins H.S."/>
            <person name="Hiscox T."/>
            <person name="Jost B.H."/>
            <person name="Billington S.J."/>
            <person name="Songer J.G."/>
            <person name="McClane B.A."/>
            <person name="Titball R.W."/>
            <person name="Rood J.I."/>
            <person name="Melville S.B."/>
            <person name="Paulsen I.T."/>
        </authorList>
    </citation>
    <scope>NUCLEOTIDE SEQUENCE [LARGE SCALE GENOMIC DNA]</scope>
    <source>
        <strain evidence="5">ATCC 13124 / DSM 756 / JCM 1290 / NCIMB 6125 / NCTC 8237 / S 107 / Type A</strain>
    </source>
</reference>
<dbReference type="PANTHER" id="PTHR43673:SF10">
    <property type="entry name" value="NADH DEHYDROGENASE_NAD(P)H NITROREDUCTASE XCC3605-RELATED"/>
    <property type="match status" value="1"/>
</dbReference>
<dbReference type="GO" id="GO:0016491">
    <property type="term" value="F:oxidoreductase activity"/>
    <property type="evidence" value="ECO:0007669"/>
    <property type="project" value="UniProtKB-KW"/>
</dbReference>
<evidence type="ECO:0000256" key="1">
    <source>
        <dbReference type="ARBA" id="ARBA00007118"/>
    </source>
</evidence>
<accession>A0A0H2YQG4</accession>
<dbReference type="PANTHER" id="PTHR43673">
    <property type="entry name" value="NAD(P)H NITROREDUCTASE YDGI-RELATED"/>
    <property type="match status" value="1"/>
</dbReference>
<dbReference type="AlphaFoldDB" id="A0A0H2YQG4"/>
<gene>
    <name evidence="4" type="ordered locus">CPF_1165</name>
</gene>
<proteinExistence type="inferred from homology"/>
<dbReference type="InterPro" id="IPR029479">
    <property type="entry name" value="Nitroreductase"/>
</dbReference>
<dbReference type="PaxDb" id="195103-CPF_1165"/>
<dbReference type="RefSeq" id="WP_003456285.1">
    <property type="nucleotide sequence ID" value="NC_008261.1"/>
</dbReference>